<feature type="compositionally biased region" description="Polar residues" evidence="1">
    <location>
        <begin position="143"/>
        <end position="157"/>
    </location>
</feature>
<protein>
    <submittedName>
        <fullName evidence="2">Uncharacterized protein</fullName>
    </submittedName>
</protein>
<evidence type="ECO:0000313" key="3">
    <source>
        <dbReference type="Proteomes" id="UP000195062"/>
    </source>
</evidence>
<organism evidence="2 3">
    <name type="scientific">Clavibacter michiganensis subsp. michiganensis</name>
    <dbReference type="NCBI Taxonomy" id="33013"/>
    <lineage>
        <taxon>Bacteria</taxon>
        <taxon>Bacillati</taxon>
        <taxon>Actinomycetota</taxon>
        <taxon>Actinomycetes</taxon>
        <taxon>Micrococcales</taxon>
        <taxon>Microbacteriaceae</taxon>
        <taxon>Clavibacter</taxon>
    </lineage>
</organism>
<reference evidence="2 3" key="1">
    <citation type="submission" date="2016-08" db="EMBL/GenBank/DDBJ databases">
        <title>Genome sequence of Clavibacter michiganensis subsp. michiganensis strain CASJ007.</title>
        <authorList>
            <person name="Thapa S.P."/>
            <person name="Coaker G."/>
        </authorList>
    </citation>
    <scope>NUCLEOTIDE SEQUENCE [LARGE SCALE GENOMIC DNA]</scope>
    <source>
        <strain evidence="2">CASJ007</strain>
    </source>
</reference>
<evidence type="ECO:0000256" key="1">
    <source>
        <dbReference type="SAM" id="MobiDB-lite"/>
    </source>
</evidence>
<dbReference type="Proteomes" id="UP000195062">
    <property type="component" value="Unassembled WGS sequence"/>
</dbReference>
<evidence type="ECO:0000313" key="2">
    <source>
        <dbReference type="EMBL" id="OUE04359.1"/>
    </source>
</evidence>
<comment type="caution">
    <text evidence="2">The sequence shown here is derived from an EMBL/GenBank/DDBJ whole genome shotgun (WGS) entry which is preliminary data.</text>
</comment>
<dbReference type="EMBL" id="MDHH01000001">
    <property type="protein sequence ID" value="OUE04359.1"/>
    <property type="molecule type" value="Genomic_DNA"/>
</dbReference>
<accession>A0A251XMC8</accession>
<name>A0A251XMC8_CLAMM</name>
<sequence length="157" mass="16519">MTCASVMPTVTTMLRVSSVRASSPMRTVAGTGRPADSRFWTARRMVPSAVPEPRTSGYRQTEGAVPEHAAAEPGRATAGLYPRSPAMRIPATVTAVAAAATDDHRIARRAVLSVDRMTAAAMSRSPIPRLNTMAANGARASRAVSTLQQSASTSPER</sequence>
<feature type="region of interest" description="Disordered" evidence="1">
    <location>
        <begin position="50"/>
        <end position="82"/>
    </location>
</feature>
<proteinExistence type="predicted"/>
<dbReference type="AlphaFoldDB" id="A0A251XMC8"/>
<feature type="region of interest" description="Disordered" evidence="1">
    <location>
        <begin position="136"/>
        <end position="157"/>
    </location>
</feature>
<gene>
    <name evidence="2" type="ORF">CMMCAS07_05390</name>
</gene>
<keyword evidence="3" id="KW-1185">Reference proteome</keyword>